<evidence type="ECO:0000313" key="1">
    <source>
        <dbReference type="EMBL" id="SCZ89529.1"/>
    </source>
</evidence>
<reference evidence="2" key="1">
    <citation type="submission" date="2016-10" db="EMBL/GenBank/DDBJ databases">
        <authorList>
            <person name="Jeantristanb JTB J.-T."/>
            <person name="Ricardo R."/>
        </authorList>
    </citation>
    <scope>NUCLEOTIDE SEQUENCE [LARGE SCALE GENOMIC DNA]</scope>
</reference>
<dbReference type="OrthoDB" id="2540722at2759"/>
<organism evidence="1 2">
    <name type="scientific">Microbotryum saponariae</name>
    <dbReference type="NCBI Taxonomy" id="289078"/>
    <lineage>
        <taxon>Eukaryota</taxon>
        <taxon>Fungi</taxon>
        <taxon>Dikarya</taxon>
        <taxon>Basidiomycota</taxon>
        <taxon>Pucciniomycotina</taxon>
        <taxon>Microbotryomycetes</taxon>
        <taxon>Microbotryales</taxon>
        <taxon>Microbotryaceae</taxon>
        <taxon>Microbotryum</taxon>
    </lineage>
</organism>
<dbReference type="Proteomes" id="UP000249723">
    <property type="component" value="Unassembled WGS sequence"/>
</dbReference>
<protein>
    <submittedName>
        <fullName evidence="1">BZ3500_MvSof-1268-A1-R1_Chr1-1g01237 protein</fullName>
    </submittedName>
</protein>
<dbReference type="AlphaFoldDB" id="A0A2X0K9W2"/>
<evidence type="ECO:0000313" key="2">
    <source>
        <dbReference type="Proteomes" id="UP000249723"/>
    </source>
</evidence>
<dbReference type="EMBL" id="FMWP01000013">
    <property type="protein sequence ID" value="SCZ89529.1"/>
    <property type="molecule type" value="Genomic_DNA"/>
</dbReference>
<sequence length="183" mass="20200">MARNERTRALREVDERLPIGLPNLGHSCLATALFELLLCDSDFVADIRAYEELIAEVGAAPENARVTAAVHGLRAAMEDHVQGFALFHQFLLNSPHLHADALDVLRKGLGQVRVPSVTQHVGLEEVQACVPCIAARFPHVAGRIRRRHGFAPGELHTIPRYFHPLVAEHPRVIIDAPPCVDSR</sequence>
<gene>
    <name evidence="1" type="ORF">BZ3500_MVSOF-1268-A1-R1_CHR1-1G01237</name>
</gene>
<name>A0A2X0K9W2_9BASI</name>
<accession>A0A2X0K9W2</accession>
<proteinExistence type="predicted"/>
<keyword evidence="2" id="KW-1185">Reference proteome</keyword>